<evidence type="ECO:0000256" key="16">
    <source>
        <dbReference type="ARBA" id="ARBA00023242"/>
    </source>
</evidence>
<dbReference type="EC" id="2.7.12.2" evidence="18"/>
<comment type="caution">
    <text evidence="33">The sequence shown here is derived from an EMBL/GenBank/DDBJ whole genome shotgun (WGS) entry which is preliminary data.</text>
</comment>
<evidence type="ECO:0000256" key="3">
    <source>
        <dbReference type="ARBA" id="ARBA00022553"/>
    </source>
</evidence>
<evidence type="ECO:0000313" key="34">
    <source>
        <dbReference type="Proteomes" id="UP001187343"/>
    </source>
</evidence>
<protein>
    <recommendedName>
        <fullName evidence="19">Dual specificity mitogen-activated protein kinase kinase 2</fullName>
        <ecNumber evidence="18">2.7.12.2</ecNumber>
    </recommendedName>
    <alternativeName>
        <fullName evidence="21">ERK activator kinase 2</fullName>
    </alternativeName>
    <alternativeName>
        <fullName evidence="26">Leukemia/lymphoma-related factor</fullName>
    </alternativeName>
    <alternativeName>
        <fullName evidence="20">MAPK/ERK kinase 2</fullName>
    </alternativeName>
    <alternativeName>
        <fullName evidence="25">Zinc finger and BTB domain-containing protein 7A</fullName>
    </alternativeName>
</protein>
<feature type="domain" description="C2H2-type" evidence="32">
    <location>
        <begin position="894"/>
        <end position="929"/>
    </location>
</feature>
<dbReference type="SUPFAM" id="SSF57667">
    <property type="entry name" value="beta-beta-alpha zinc fingers"/>
    <property type="match status" value="2"/>
</dbReference>
<dbReference type="FunFam" id="3.30.200.20:FF:000100">
    <property type="entry name" value="Dual specificity mitogen-activated protein kinase kinase 1"/>
    <property type="match status" value="1"/>
</dbReference>
<dbReference type="Pfam" id="PF00069">
    <property type="entry name" value="Pkinase"/>
    <property type="match status" value="1"/>
</dbReference>
<dbReference type="Proteomes" id="UP001187343">
    <property type="component" value="Unassembled WGS sequence"/>
</dbReference>
<feature type="region of interest" description="Disordered" evidence="29">
    <location>
        <begin position="698"/>
        <end position="751"/>
    </location>
</feature>
<evidence type="ECO:0000256" key="18">
    <source>
        <dbReference type="ARBA" id="ARBA00038999"/>
    </source>
</evidence>
<evidence type="ECO:0000256" key="22">
    <source>
        <dbReference type="ARBA" id="ARBA00049014"/>
    </source>
</evidence>
<evidence type="ECO:0000259" key="32">
    <source>
        <dbReference type="PROSITE" id="PS50157"/>
    </source>
</evidence>
<feature type="domain" description="C2H2-type" evidence="32">
    <location>
        <begin position="866"/>
        <end position="893"/>
    </location>
</feature>
<evidence type="ECO:0000256" key="8">
    <source>
        <dbReference type="ARBA" id="ARBA00022771"/>
    </source>
</evidence>
<dbReference type="GO" id="GO:2000641">
    <property type="term" value="P:regulation of early endosome to late endosome transport"/>
    <property type="evidence" value="ECO:0007669"/>
    <property type="project" value="UniProtKB-ARBA"/>
</dbReference>
<feature type="region of interest" description="Disordered" evidence="29">
    <location>
        <begin position="915"/>
        <end position="997"/>
    </location>
</feature>
<feature type="compositionally biased region" description="Basic and acidic residues" evidence="29">
    <location>
        <begin position="698"/>
        <end position="714"/>
    </location>
</feature>
<feature type="domain" description="C2H2-type" evidence="32">
    <location>
        <begin position="838"/>
        <end position="865"/>
    </location>
</feature>
<evidence type="ECO:0000256" key="23">
    <source>
        <dbReference type="ARBA" id="ARBA00049299"/>
    </source>
</evidence>
<dbReference type="PROSITE" id="PS50097">
    <property type="entry name" value="BTB"/>
    <property type="match status" value="1"/>
</dbReference>
<dbReference type="GO" id="GO:0003700">
    <property type="term" value="F:DNA-binding transcription factor activity"/>
    <property type="evidence" value="ECO:0007669"/>
    <property type="project" value="UniProtKB-ARBA"/>
</dbReference>
<feature type="domain" description="BTB" evidence="31">
    <location>
        <begin position="485"/>
        <end position="530"/>
    </location>
</feature>
<dbReference type="GO" id="GO:0005634">
    <property type="term" value="C:nucleus"/>
    <property type="evidence" value="ECO:0007669"/>
    <property type="project" value="UniProtKB-SubCell"/>
</dbReference>
<dbReference type="PROSITE" id="PS50011">
    <property type="entry name" value="PROTEIN_KINASE_DOM"/>
    <property type="match status" value="1"/>
</dbReference>
<dbReference type="GO" id="GO:0090170">
    <property type="term" value="P:regulation of Golgi inheritance"/>
    <property type="evidence" value="ECO:0007669"/>
    <property type="project" value="UniProtKB-ARBA"/>
</dbReference>
<dbReference type="GO" id="GO:0005925">
    <property type="term" value="C:focal adhesion"/>
    <property type="evidence" value="ECO:0007669"/>
    <property type="project" value="UniProtKB-ARBA"/>
</dbReference>
<dbReference type="Gene3D" id="1.10.510.10">
    <property type="entry name" value="Transferase(Phosphotransferase) domain 1"/>
    <property type="match status" value="1"/>
</dbReference>
<keyword evidence="9" id="KW-0418">Kinase</keyword>
<dbReference type="PROSITE" id="PS00028">
    <property type="entry name" value="ZINC_FINGER_C2H2_1"/>
    <property type="match status" value="3"/>
</dbReference>
<dbReference type="GO" id="GO:0005770">
    <property type="term" value="C:late endosome"/>
    <property type="evidence" value="ECO:0007669"/>
    <property type="project" value="UniProtKB-ARBA"/>
</dbReference>
<keyword evidence="4" id="KW-0808">Transferase</keyword>
<keyword evidence="12" id="KW-0805">Transcription regulation</keyword>
<dbReference type="GO" id="GO:0008270">
    <property type="term" value="F:zinc ion binding"/>
    <property type="evidence" value="ECO:0007669"/>
    <property type="project" value="UniProtKB-KW"/>
</dbReference>
<name>A0AA88Q5D2_9TELE</name>
<dbReference type="PROSITE" id="PS00107">
    <property type="entry name" value="PROTEIN_KINASE_ATP"/>
    <property type="match status" value="1"/>
</dbReference>
<dbReference type="SMART" id="SM00220">
    <property type="entry name" value="S_TKc"/>
    <property type="match status" value="1"/>
</dbReference>
<comment type="catalytic activity">
    <reaction evidence="23">
        <text>L-threonyl-[protein] + ATP = O-phospho-L-threonyl-[protein] + ADP + H(+)</text>
        <dbReference type="Rhea" id="RHEA:46608"/>
        <dbReference type="Rhea" id="RHEA-COMP:11060"/>
        <dbReference type="Rhea" id="RHEA-COMP:11605"/>
        <dbReference type="ChEBI" id="CHEBI:15378"/>
        <dbReference type="ChEBI" id="CHEBI:30013"/>
        <dbReference type="ChEBI" id="CHEBI:30616"/>
        <dbReference type="ChEBI" id="CHEBI:61977"/>
        <dbReference type="ChEBI" id="CHEBI:456216"/>
        <dbReference type="EC" id="2.7.12.2"/>
    </reaction>
</comment>
<dbReference type="InterPro" id="IPR036236">
    <property type="entry name" value="Znf_C2H2_sf"/>
</dbReference>
<feature type="compositionally biased region" description="Polar residues" evidence="29">
    <location>
        <begin position="986"/>
        <end position="997"/>
    </location>
</feature>
<dbReference type="GO" id="GO:0005829">
    <property type="term" value="C:cytosol"/>
    <property type="evidence" value="ECO:0007669"/>
    <property type="project" value="UniProtKB-ARBA"/>
</dbReference>
<evidence type="ECO:0000256" key="19">
    <source>
        <dbReference type="ARBA" id="ARBA00040617"/>
    </source>
</evidence>
<organism evidence="33 34">
    <name type="scientific">Cirrhinus molitorella</name>
    <name type="common">mud carp</name>
    <dbReference type="NCBI Taxonomy" id="172907"/>
    <lineage>
        <taxon>Eukaryota</taxon>
        <taxon>Metazoa</taxon>
        <taxon>Chordata</taxon>
        <taxon>Craniata</taxon>
        <taxon>Vertebrata</taxon>
        <taxon>Euteleostomi</taxon>
        <taxon>Actinopterygii</taxon>
        <taxon>Neopterygii</taxon>
        <taxon>Teleostei</taxon>
        <taxon>Ostariophysi</taxon>
        <taxon>Cypriniformes</taxon>
        <taxon>Cyprinidae</taxon>
        <taxon>Labeoninae</taxon>
        <taxon>Labeonini</taxon>
        <taxon>Cirrhinus</taxon>
    </lineage>
</organism>
<dbReference type="InterPro" id="IPR050915">
    <property type="entry name" value="MAP_kinase_kinase"/>
</dbReference>
<feature type="domain" description="C2H2-type" evidence="32">
    <location>
        <begin position="810"/>
        <end position="837"/>
    </location>
</feature>
<dbReference type="GO" id="GO:0005739">
    <property type="term" value="C:mitochondrion"/>
    <property type="evidence" value="ECO:0007669"/>
    <property type="project" value="UniProtKB-ARBA"/>
</dbReference>
<dbReference type="InterPro" id="IPR000719">
    <property type="entry name" value="Prot_kinase_dom"/>
</dbReference>
<keyword evidence="3" id="KW-0597">Phosphoprotein</keyword>
<feature type="region of interest" description="Disordered" evidence="29">
    <location>
        <begin position="1"/>
        <end position="21"/>
    </location>
</feature>
<feature type="region of interest" description="Disordered" evidence="29">
    <location>
        <begin position="560"/>
        <end position="585"/>
    </location>
</feature>
<evidence type="ECO:0000256" key="4">
    <source>
        <dbReference type="ARBA" id="ARBA00022679"/>
    </source>
</evidence>
<evidence type="ECO:0000256" key="29">
    <source>
        <dbReference type="SAM" id="MobiDB-lite"/>
    </source>
</evidence>
<keyword evidence="5" id="KW-0479">Metal-binding</keyword>
<evidence type="ECO:0000313" key="33">
    <source>
        <dbReference type="EMBL" id="KAK2906990.1"/>
    </source>
</evidence>
<evidence type="ECO:0000256" key="10">
    <source>
        <dbReference type="ARBA" id="ARBA00022833"/>
    </source>
</evidence>
<feature type="region of interest" description="Disordered" evidence="29">
    <location>
        <begin position="406"/>
        <end position="445"/>
    </location>
</feature>
<evidence type="ECO:0000256" key="20">
    <source>
        <dbReference type="ARBA" id="ARBA00042277"/>
    </source>
</evidence>
<dbReference type="Gene3D" id="3.30.160.60">
    <property type="entry name" value="Classic Zinc Finger"/>
    <property type="match status" value="4"/>
</dbReference>
<dbReference type="FunFam" id="3.30.160.60:FF:000115">
    <property type="entry name" value="Zinc finger and BTB domain containing 7C"/>
    <property type="match status" value="1"/>
</dbReference>
<keyword evidence="11 28" id="KW-0067">ATP-binding</keyword>
<evidence type="ECO:0000256" key="25">
    <source>
        <dbReference type="ARBA" id="ARBA00070670"/>
    </source>
</evidence>
<dbReference type="CDD" id="cd06615">
    <property type="entry name" value="PKc_MEK"/>
    <property type="match status" value="1"/>
</dbReference>
<dbReference type="Gene3D" id="3.30.710.10">
    <property type="entry name" value="Potassium Channel Kv1.1, Chain A"/>
    <property type="match status" value="1"/>
</dbReference>
<dbReference type="GO" id="GO:0005769">
    <property type="term" value="C:early endosome"/>
    <property type="evidence" value="ECO:0007669"/>
    <property type="project" value="UniProtKB-ARBA"/>
</dbReference>
<dbReference type="FunFam" id="3.30.160.60:FF:001448">
    <property type="entry name" value="Zinc finger and BTB domain containing 7a"/>
    <property type="match status" value="1"/>
</dbReference>
<evidence type="ECO:0000256" key="1">
    <source>
        <dbReference type="ARBA" id="ARBA00004123"/>
    </source>
</evidence>
<comment type="catalytic activity">
    <reaction evidence="24">
        <text>L-tyrosyl-[protein] + ATP = O-phospho-L-tyrosyl-[protein] + ADP + H(+)</text>
        <dbReference type="Rhea" id="RHEA:10596"/>
        <dbReference type="Rhea" id="RHEA-COMP:10136"/>
        <dbReference type="Rhea" id="RHEA-COMP:20101"/>
        <dbReference type="ChEBI" id="CHEBI:15378"/>
        <dbReference type="ChEBI" id="CHEBI:30616"/>
        <dbReference type="ChEBI" id="CHEBI:46858"/>
        <dbReference type="ChEBI" id="CHEBI:61978"/>
        <dbReference type="ChEBI" id="CHEBI:456216"/>
        <dbReference type="EC" id="2.7.12.2"/>
    </reaction>
</comment>
<reference evidence="33" key="1">
    <citation type="submission" date="2023-08" db="EMBL/GenBank/DDBJ databases">
        <title>Chromosome-level Genome Assembly of mud carp (Cirrhinus molitorella).</title>
        <authorList>
            <person name="Liu H."/>
        </authorList>
    </citation>
    <scope>NUCLEOTIDE SEQUENCE</scope>
    <source>
        <strain evidence="33">Prfri</strain>
        <tissue evidence="33">Muscle</tissue>
    </source>
</reference>
<dbReference type="FunFam" id="1.10.510.10:FF:000115">
    <property type="entry name" value="Dual specificity mitogen-activated protein kinase kinase 1"/>
    <property type="match status" value="1"/>
</dbReference>
<evidence type="ECO:0000256" key="27">
    <source>
        <dbReference type="PROSITE-ProRule" id="PRU00042"/>
    </source>
</evidence>
<keyword evidence="8 27" id="KW-0863">Zinc-finger</keyword>
<dbReference type="SMART" id="SM00355">
    <property type="entry name" value="ZnF_C2H2"/>
    <property type="match status" value="4"/>
</dbReference>
<keyword evidence="6" id="KW-0677">Repeat</keyword>
<dbReference type="AlphaFoldDB" id="A0AA88Q5D2"/>
<dbReference type="InterPro" id="IPR011333">
    <property type="entry name" value="SKP1/BTB/POZ_sf"/>
</dbReference>
<evidence type="ECO:0000256" key="13">
    <source>
        <dbReference type="ARBA" id="ARBA00023125"/>
    </source>
</evidence>
<feature type="compositionally biased region" description="Basic and acidic residues" evidence="29">
    <location>
        <begin position="410"/>
        <end position="429"/>
    </location>
</feature>
<accession>A0AA88Q5D2</accession>
<keyword evidence="10" id="KW-0862">Zinc</keyword>
<keyword evidence="16" id="KW-0539">Nucleus</keyword>
<keyword evidence="34" id="KW-1185">Reference proteome</keyword>
<dbReference type="SUPFAM" id="SSF54695">
    <property type="entry name" value="POZ domain"/>
    <property type="match status" value="1"/>
</dbReference>
<feature type="compositionally biased region" description="Acidic residues" evidence="29">
    <location>
        <begin position="742"/>
        <end position="751"/>
    </location>
</feature>
<dbReference type="GO" id="GO:0004674">
    <property type="term" value="F:protein serine/threonine kinase activity"/>
    <property type="evidence" value="ECO:0007669"/>
    <property type="project" value="UniProtKB-KW"/>
</dbReference>
<keyword evidence="13" id="KW-0238">DNA-binding</keyword>
<evidence type="ECO:0000256" key="6">
    <source>
        <dbReference type="ARBA" id="ARBA00022737"/>
    </source>
</evidence>
<dbReference type="InterPro" id="IPR017441">
    <property type="entry name" value="Protein_kinase_ATP_BS"/>
</dbReference>
<comment type="subcellular location">
    <subcellularLocation>
        <location evidence="1">Nucleus</location>
    </subcellularLocation>
</comment>
<evidence type="ECO:0000259" key="30">
    <source>
        <dbReference type="PROSITE" id="PS50011"/>
    </source>
</evidence>
<dbReference type="InterPro" id="IPR011009">
    <property type="entry name" value="Kinase-like_dom_sf"/>
</dbReference>
<dbReference type="SUPFAM" id="SSF56112">
    <property type="entry name" value="Protein kinase-like (PK-like)"/>
    <property type="match status" value="1"/>
</dbReference>
<proteinExistence type="inferred from homology"/>
<evidence type="ECO:0000256" key="12">
    <source>
        <dbReference type="ARBA" id="ARBA00023015"/>
    </source>
</evidence>
<evidence type="ECO:0000256" key="15">
    <source>
        <dbReference type="ARBA" id="ARBA00023163"/>
    </source>
</evidence>
<keyword evidence="15" id="KW-0804">Transcription</keyword>
<dbReference type="Pfam" id="PF00096">
    <property type="entry name" value="zf-C2H2"/>
    <property type="match status" value="3"/>
</dbReference>
<evidence type="ECO:0000256" key="26">
    <source>
        <dbReference type="ARBA" id="ARBA00076479"/>
    </source>
</evidence>
<dbReference type="PANTHER" id="PTHR47448">
    <property type="entry name" value="DUAL SPECIFICITY MITOGEN-ACTIVATED PROTEIN KINASE KINASE DSOR1-LIKE PROTEIN"/>
    <property type="match status" value="1"/>
</dbReference>
<dbReference type="EMBL" id="JAUYZG010000005">
    <property type="protein sequence ID" value="KAK2906990.1"/>
    <property type="molecule type" value="Genomic_DNA"/>
</dbReference>
<evidence type="ECO:0000256" key="21">
    <source>
        <dbReference type="ARBA" id="ARBA00042349"/>
    </source>
</evidence>
<evidence type="ECO:0000256" key="2">
    <source>
        <dbReference type="ARBA" id="ARBA00022527"/>
    </source>
</evidence>
<feature type="domain" description="Protein kinase" evidence="30">
    <location>
        <begin position="69"/>
        <end position="366"/>
    </location>
</feature>
<keyword evidence="14" id="KW-0829">Tyrosine-protein kinase</keyword>
<comment type="similarity">
    <text evidence="17">Belongs to the protein kinase superfamily. STE Ser/Thr protein kinase family. MAP kinase kinase subfamily.</text>
</comment>
<dbReference type="PANTHER" id="PTHR47448:SF3">
    <property type="entry name" value="MITOGEN-ACTIVATED PROTEIN KINASE KINASE 2"/>
    <property type="match status" value="1"/>
</dbReference>
<feature type="region of interest" description="Disordered" evidence="29">
    <location>
        <begin position="283"/>
        <end position="305"/>
    </location>
</feature>
<dbReference type="Pfam" id="PF00651">
    <property type="entry name" value="BTB"/>
    <property type="match status" value="1"/>
</dbReference>
<dbReference type="FunFam" id="3.30.160.60:FF:000138">
    <property type="entry name" value="Zinc finger and BTB domain containing 7C"/>
    <property type="match status" value="1"/>
</dbReference>
<dbReference type="GO" id="GO:0004708">
    <property type="term" value="F:MAP kinase kinase activity"/>
    <property type="evidence" value="ECO:0007669"/>
    <property type="project" value="UniProtKB-EC"/>
</dbReference>
<dbReference type="InterPro" id="IPR000210">
    <property type="entry name" value="BTB/POZ_dom"/>
</dbReference>
<dbReference type="GO" id="GO:0032872">
    <property type="term" value="P:regulation of stress-activated MAPK cascade"/>
    <property type="evidence" value="ECO:0007669"/>
    <property type="project" value="UniProtKB-ARBA"/>
</dbReference>
<dbReference type="Gene3D" id="3.30.200.20">
    <property type="entry name" value="Phosphorylase Kinase, domain 1"/>
    <property type="match status" value="1"/>
</dbReference>
<evidence type="ECO:0000256" key="7">
    <source>
        <dbReference type="ARBA" id="ARBA00022741"/>
    </source>
</evidence>
<dbReference type="InterPro" id="IPR008271">
    <property type="entry name" value="Ser/Thr_kinase_AS"/>
</dbReference>
<dbReference type="PROSITE" id="PS50157">
    <property type="entry name" value="ZINC_FINGER_C2H2_2"/>
    <property type="match status" value="4"/>
</dbReference>
<dbReference type="PROSITE" id="PS00108">
    <property type="entry name" value="PROTEIN_KINASE_ST"/>
    <property type="match status" value="1"/>
</dbReference>
<evidence type="ECO:0000259" key="31">
    <source>
        <dbReference type="PROSITE" id="PS50097"/>
    </source>
</evidence>
<feature type="binding site" evidence="28">
    <location>
        <position position="98"/>
    </location>
    <ligand>
        <name>ATP</name>
        <dbReference type="ChEBI" id="CHEBI:30616"/>
    </ligand>
</feature>
<sequence length="997" mass="110712">MAPKRRPVPLIIAPTGEGQSTNIDAASEANLEALQRKLGELDLDEQQRKRLEAFLTQKAQVGELKDEDFDPICELGAGNGGVVHKVRHKPSRLVMARKLIHLEIKPAIRNQIIRELQVLHECNSPYIVGFYGAFYSDGEISICMEHMDGGSLDQVLKEARRIPEEILGKVSIAVLRGLAYLREKHQIMHRDVKPSNILVNSRGEIKLCDFGVSGQLIDSMANSFVGTRSYMSPERLQGTHYSVQSDVWSMGLSLVELAIGRYPIPPPDAKELEAIFGRPVLDTGGAEGHSMSPRPRPPGRPVSGHGMDSRPAMAIFELLDYIVNEPPPKLPHGVFTTDFEEFVTKCLIKNPADRADLKMLMGHTFIKRAEVEEACMLVSLRHTAVHSFAILCLLFPSTARIQSFEQQGQLREREHSTEEERRGGEELTHYKHRHGHRRQADGQTAGRTDGWRLRLAARRQAGGKCRREQVGGEDVRQGPVGVQASTYFHKLFTSGLAADRQKVYALDFVRPEALAALLDFAYTATLTVSRNSVVDILSAARVLEISPVQDVCTHLLDTKVLSPPAGSEQEEDQEEEERGKNGKEQGIRLRAREYLEFFQRGALWGSSCSTPELRDLPAHLHFSQRNGADSNGAPIGPADYYSSLAQALSQPPRDPEDENVDEECQDGPSVLARGKGAEAMMSLYAPTQNGHYYLHQAEPKSEREVEGTGERELEQGPASALLQQMMDSLERKREQATAGGGGEEDGPEGEEPDVEFYLKYFNSVQHEEAASAPMSPSLLPLWSLRGNGGGNQATGGGNNSERKMRSKAFQKCPICSKVIQGAGKLPRHIRTHTGEKPYECAICKVRFTRQDKLKVHMRKHTGEKPYLCTQCGAAFAHNYDLKNHMRVHTGLRPYQCSSCFKTFVRSDHLHRHLKKDGCNGIPSRRGRKPRIRDSELLEGPMELHGPEADIERGRRLSDRGTGTAVMEENHDSHTHSPAAEGEGSEELTSGQRNSATT</sequence>
<gene>
    <name evidence="33" type="ORF">Q8A67_005975</name>
</gene>
<evidence type="ECO:0000256" key="28">
    <source>
        <dbReference type="PROSITE-ProRule" id="PRU10141"/>
    </source>
</evidence>
<keyword evidence="7 28" id="KW-0547">Nucleotide-binding</keyword>
<feature type="compositionally biased region" description="Basic and acidic residues" evidence="29">
    <location>
        <begin position="944"/>
        <end position="958"/>
    </location>
</feature>
<dbReference type="InterPro" id="IPR013087">
    <property type="entry name" value="Znf_C2H2_type"/>
</dbReference>
<evidence type="ECO:0000256" key="17">
    <source>
        <dbReference type="ARBA" id="ARBA00038035"/>
    </source>
</evidence>
<feature type="compositionally biased region" description="Acidic residues" evidence="29">
    <location>
        <begin position="655"/>
        <end position="665"/>
    </location>
</feature>
<dbReference type="GO" id="GO:0003677">
    <property type="term" value="F:DNA binding"/>
    <property type="evidence" value="ECO:0007669"/>
    <property type="project" value="UniProtKB-KW"/>
</dbReference>
<evidence type="ECO:0000256" key="5">
    <source>
        <dbReference type="ARBA" id="ARBA00022723"/>
    </source>
</evidence>
<dbReference type="SMART" id="SM00225">
    <property type="entry name" value="BTB"/>
    <property type="match status" value="1"/>
</dbReference>
<evidence type="ECO:0000256" key="11">
    <source>
        <dbReference type="ARBA" id="ARBA00022840"/>
    </source>
</evidence>
<dbReference type="GO" id="GO:0005524">
    <property type="term" value="F:ATP binding"/>
    <property type="evidence" value="ECO:0007669"/>
    <property type="project" value="UniProtKB-UniRule"/>
</dbReference>
<evidence type="ECO:0000256" key="14">
    <source>
        <dbReference type="ARBA" id="ARBA00023137"/>
    </source>
</evidence>
<comment type="catalytic activity">
    <reaction evidence="22">
        <text>L-seryl-[protein] + ATP = O-phospho-L-seryl-[protein] + ADP + H(+)</text>
        <dbReference type="Rhea" id="RHEA:17989"/>
        <dbReference type="Rhea" id="RHEA-COMP:9863"/>
        <dbReference type="Rhea" id="RHEA-COMP:11604"/>
        <dbReference type="ChEBI" id="CHEBI:15378"/>
        <dbReference type="ChEBI" id="CHEBI:29999"/>
        <dbReference type="ChEBI" id="CHEBI:30616"/>
        <dbReference type="ChEBI" id="CHEBI:83421"/>
        <dbReference type="ChEBI" id="CHEBI:456216"/>
        <dbReference type="EC" id="2.7.12.2"/>
    </reaction>
</comment>
<dbReference type="GO" id="GO:0004713">
    <property type="term" value="F:protein tyrosine kinase activity"/>
    <property type="evidence" value="ECO:0007669"/>
    <property type="project" value="UniProtKB-KW"/>
</dbReference>
<keyword evidence="2" id="KW-0723">Serine/threonine-protein kinase</keyword>
<evidence type="ECO:0000256" key="24">
    <source>
        <dbReference type="ARBA" id="ARBA00051693"/>
    </source>
</evidence>
<evidence type="ECO:0000256" key="9">
    <source>
        <dbReference type="ARBA" id="ARBA00022777"/>
    </source>
</evidence>
<feature type="region of interest" description="Disordered" evidence="29">
    <location>
        <begin position="646"/>
        <end position="665"/>
    </location>
</feature>